<dbReference type="RefSeq" id="XP_025410673.1">
    <property type="nucleotide sequence ID" value="XM_025554888.1"/>
</dbReference>
<sequence>MNSHPNQRFITDHGPRIPRSGRGSNKASQVVIQRNPCTDFRIGTWNLRTLLKTGKLEEAKNEMKEVHLDILGICETRWAGNGDFTQDDVWIIYSRSEKSGKNGVAVILRGKWKENVLNTYYVDDRTMMIKLQAALTNIYTIQVYFPTYNSSDEEINVMYGKLEELMSLTKKKSYVFILGDFNASVEEQTSTSIHMGKYEFGN</sequence>
<feature type="region of interest" description="Disordered" evidence="1">
    <location>
        <begin position="1"/>
        <end position="28"/>
    </location>
</feature>
<dbReference type="SUPFAM" id="SSF56219">
    <property type="entry name" value="DNase I-like"/>
    <property type="match status" value="1"/>
</dbReference>
<evidence type="ECO:0000313" key="3">
    <source>
        <dbReference type="Proteomes" id="UP000694846"/>
    </source>
</evidence>
<dbReference type="AlphaFoldDB" id="A0A8B8FJ18"/>
<dbReference type="GO" id="GO:0003824">
    <property type="term" value="F:catalytic activity"/>
    <property type="evidence" value="ECO:0007669"/>
    <property type="project" value="InterPro"/>
</dbReference>
<dbReference type="GeneID" id="112683731"/>
<name>A0A8B8FJ18_9HEMI</name>
<protein>
    <submittedName>
        <fullName evidence="4">Craniofacial development protein 2-like</fullName>
    </submittedName>
</protein>
<evidence type="ECO:0000256" key="1">
    <source>
        <dbReference type="SAM" id="MobiDB-lite"/>
    </source>
</evidence>
<dbReference type="Pfam" id="PF03372">
    <property type="entry name" value="Exo_endo_phos"/>
    <property type="match status" value="1"/>
</dbReference>
<feature type="domain" description="Endonuclease/exonuclease/phosphatase" evidence="2">
    <location>
        <begin position="43"/>
        <end position="190"/>
    </location>
</feature>
<dbReference type="Gene3D" id="3.60.10.10">
    <property type="entry name" value="Endonuclease/exonuclease/phosphatase"/>
    <property type="match status" value="1"/>
</dbReference>
<keyword evidence="3" id="KW-1185">Reference proteome</keyword>
<reference evidence="4" key="1">
    <citation type="submission" date="2025-08" db="UniProtKB">
        <authorList>
            <consortium name="RefSeq"/>
        </authorList>
    </citation>
    <scope>IDENTIFICATION</scope>
    <source>
        <tissue evidence="4">Whole body</tissue>
    </source>
</reference>
<evidence type="ECO:0000313" key="4">
    <source>
        <dbReference type="RefSeq" id="XP_025410673.1"/>
    </source>
</evidence>
<evidence type="ECO:0000259" key="2">
    <source>
        <dbReference type="Pfam" id="PF03372"/>
    </source>
</evidence>
<accession>A0A8B8FJ18</accession>
<organism evidence="3 4">
    <name type="scientific">Sipha flava</name>
    <name type="common">yellow sugarcane aphid</name>
    <dbReference type="NCBI Taxonomy" id="143950"/>
    <lineage>
        <taxon>Eukaryota</taxon>
        <taxon>Metazoa</taxon>
        <taxon>Ecdysozoa</taxon>
        <taxon>Arthropoda</taxon>
        <taxon>Hexapoda</taxon>
        <taxon>Insecta</taxon>
        <taxon>Pterygota</taxon>
        <taxon>Neoptera</taxon>
        <taxon>Paraneoptera</taxon>
        <taxon>Hemiptera</taxon>
        <taxon>Sternorrhyncha</taxon>
        <taxon>Aphidomorpha</taxon>
        <taxon>Aphidoidea</taxon>
        <taxon>Aphididae</taxon>
        <taxon>Sipha</taxon>
    </lineage>
</organism>
<dbReference type="InterPro" id="IPR005135">
    <property type="entry name" value="Endo/exonuclease/phosphatase"/>
</dbReference>
<gene>
    <name evidence="4" type="primary">LOC112683731</name>
</gene>
<dbReference type="InterPro" id="IPR036691">
    <property type="entry name" value="Endo/exonu/phosph_ase_sf"/>
</dbReference>
<dbReference type="OrthoDB" id="10033659at2759"/>
<proteinExistence type="predicted"/>
<dbReference type="CDD" id="cd09076">
    <property type="entry name" value="L1-EN"/>
    <property type="match status" value="1"/>
</dbReference>
<dbReference type="Proteomes" id="UP000694846">
    <property type="component" value="Unplaced"/>
</dbReference>